<name>A0ABQ1DH69_PSECI</name>
<evidence type="ECO:0000256" key="2">
    <source>
        <dbReference type="SAM" id="SignalP"/>
    </source>
</evidence>
<keyword evidence="2" id="KW-0732">Signal</keyword>
<gene>
    <name evidence="3" type="ORF">PSCICP_03270</name>
</gene>
<evidence type="ECO:0000256" key="1">
    <source>
        <dbReference type="SAM" id="MobiDB-lite"/>
    </source>
</evidence>
<dbReference type="RefSeq" id="WP_025259832.1">
    <property type="nucleotide sequence ID" value="NZ_BLVX01000004.1"/>
</dbReference>
<organism evidence="3 4">
    <name type="scientific">Pseudomonas cichorii</name>
    <dbReference type="NCBI Taxonomy" id="36746"/>
    <lineage>
        <taxon>Bacteria</taxon>
        <taxon>Pseudomonadati</taxon>
        <taxon>Pseudomonadota</taxon>
        <taxon>Gammaproteobacteria</taxon>
        <taxon>Pseudomonadales</taxon>
        <taxon>Pseudomonadaceae</taxon>
        <taxon>Pseudomonas</taxon>
    </lineage>
</organism>
<dbReference type="PROSITE" id="PS51257">
    <property type="entry name" value="PROKAR_LIPOPROTEIN"/>
    <property type="match status" value="1"/>
</dbReference>
<feature type="chain" id="PRO_5045746888" evidence="2">
    <location>
        <begin position="19"/>
        <end position="80"/>
    </location>
</feature>
<dbReference type="GeneID" id="45542258"/>
<evidence type="ECO:0000313" key="3">
    <source>
        <dbReference type="EMBL" id="GFM90355.1"/>
    </source>
</evidence>
<dbReference type="Proteomes" id="UP000614982">
    <property type="component" value="Unassembled WGS sequence"/>
</dbReference>
<protein>
    <submittedName>
        <fullName evidence="3">Lipoprotein</fullName>
    </submittedName>
</protein>
<evidence type="ECO:0000313" key="4">
    <source>
        <dbReference type="Proteomes" id="UP000614982"/>
    </source>
</evidence>
<keyword evidence="3" id="KW-0449">Lipoprotein</keyword>
<feature type="region of interest" description="Disordered" evidence="1">
    <location>
        <begin position="54"/>
        <end position="80"/>
    </location>
</feature>
<dbReference type="EMBL" id="BLWA01000001">
    <property type="protein sequence ID" value="GFM90355.1"/>
    <property type="molecule type" value="Genomic_DNA"/>
</dbReference>
<reference evidence="3 4" key="1">
    <citation type="submission" date="2020-05" db="EMBL/GenBank/DDBJ databases">
        <title>Genetic diversity of Pseudomonas cichorii.</title>
        <authorList>
            <person name="Tani S."/>
            <person name="Yagi H."/>
            <person name="Hashimoto S."/>
            <person name="Iiyama K."/>
            <person name="Furuya N."/>
        </authorList>
    </citation>
    <scope>NUCLEOTIDE SEQUENCE [LARGE SCALE GENOMIC DNA]</scope>
    <source>
        <strain evidence="3 4">LMG 2162</strain>
    </source>
</reference>
<keyword evidence="4" id="KW-1185">Reference proteome</keyword>
<comment type="caution">
    <text evidence="3">The sequence shown here is derived from an EMBL/GenBank/DDBJ whole genome shotgun (WGS) entry which is preliminary data.</text>
</comment>
<proteinExistence type="predicted"/>
<sequence>MIKPVYAALLACSLVVMAGCDQVETSTKQILDTAANTAKQAIDDTHEAATKALEDTRKDLSVLEPKKQPESPEEKSGKEI</sequence>
<feature type="signal peptide" evidence="2">
    <location>
        <begin position="1"/>
        <end position="18"/>
    </location>
</feature>
<accession>A0ABQ1DH69</accession>